<protein>
    <submittedName>
        <fullName evidence="2">Gt2</fullName>
    </submittedName>
</protein>
<dbReference type="PANTHER" id="PTHR43685">
    <property type="entry name" value="GLYCOSYLTRANSFERASE"/>
    <property type="match status" value="1"/>
</dbReference>
<dbReference type="InterPro" id="IPR001173">
    <property type="entry name" value="Glyco_trans_2-like"/>
</dbReference>
<reference evidence="2" key="1">
    <citation type="journal article" date="2017" name="PLoS ONE">
        <title>Genetic diversity of the O antigens of Proteus species and the development of a suspension array for molecular serotyping.</title>
        <authorList>
            <person name="Yu X."/>
            <person name="Torzewska A."/>
            <person name="Zhang X."/>
            <person name="Yin Z."/>
            <person name="Drzewiecka D."/>
            <person name="Cao H."/>
            <person name="Liu B."/>
            <person name="Knirel Y.A."/>
            <person name="Rozalski A."/>
            <person name="Wang L."/>
        </authorList>
    </citation>
    <scope>NUCLEOTIDE SEQUENCE</scope>
    <source>
        <strain evidence="2">CCUG 4652</strain>
    </source>
</reference>
<sequence length="306" mass="35250">MLSKENKPLVSFILVSYNQENYIEEAINSVFNQSYENLQIIISDDGSIDHTKNIILEKIKNRDVLFLNNKENKGLIGNLNLAFSYAEGDIIIAMAGDDISMPNRVTKIVESFIKNPDVFCIYSNTIDIDKDSVEIPNSSYGLKYHHKNGEMTIERHLKENLGILGCSAAFKRCLVTSPLAHFLPSEDKVLTLRALIKGKILFIPEKLVKYRLGTGISNNLNKKNKFEYKKNLKARILTIDGYILELNNNSMFLNEIKDLKIIKDFLTSALNIVEAKKISLPKHFFNLKSIDFKDKLRFFYYRFYRD</sequence>
<dbReference type="InterPro" id="IPR050834">
    <property type="entry name" value="Glycosyltransf_2"/>
</dbReference>
<organism evidence="2">
    <name type="scientific">Proteus vulgaris</name>
    <dbReference type="NCBI Taxonomy" id="585"/>
    <lineage>
        <taxon>Bacteria</taxon>
        <taxon>Pseudomonadati</taxon>
        <taxon>Pseudomonadota</taxon>
        <taxon>Gammaproteobacteria</taxon>
        <taxon>Enterobacterales</taxon>
        <taxon>Morganellaceae</taxon>
        <taxon>Proteus</taxon>
    </lineage>
</organism>
<dbReference type="SUPFAM" id="SSF53448">
    <property type="entry name" value="Nucleotide-diphospho-sugar transferases"/>
    <property type="match status" value="1"/>
</dbReference>
<dbReference type="Pfam" id="PF00535">
    <property type="entry name" value="Glycos_transf_2"/>
    <property type="match status" value="1"/>
</dbReference>
<dbReference type="PANTHER" id="PTHR43685:SF11">
    <property type="entry name" value="GLYCOSYLTRANSFERASE TAGX-RELATED"/>
    <property type="match status" value="1"/>
</dbReference>
<name>A0A385JME2_PROVU</name>
<dbReference type="AlphaFoldDB" id="A0A385JME2"/>
<evidence type="ECO:0000259" key="1">
    <source>
        <dbReference type="Pfam" id="PF00535"/>
    </source>
</evidence>
<accession>A0A385JME2</accession>
<evidence type="ECO:0000313" key="2">
    <source>
        <dbReference type="EMBL" id="AXY99493.1"/>
    </source>
</evidence>
<proteinExistence type="predicted"/>
<dbReference type="EMBL" id="KY710696">
    <property type="protein sequence ID" value="AXY99493.1"/>
    <property type="molecule type" value="Genomic_DNA"/>
</dbReference>
<dbReference type="Gene3D" id="3.90.550.10">
    <property type="entry name" value="Spore Coat Polysaccharide Biosynthesis Protein SpsA, Chain A"/>
    <property type="match status" value="1"/>
</dbReference>
<dbReference type="InterPro" id="IPR029044">
    <property type="entry name" value="Nucleotide-diphossugar_trans"/>
</dbReference>
<feature type="domain" description="Glycosyltransferase 2-like" evidence="1">
    <location>
        <begin position="11"/>
        <end position="151"/>
    </location>
</feature>